<dbReference type="CDD" id="cd17370">
    <property type="entry name" value="MFS_MJ1317_like"/>
    <property type="match status" value="1"/>
</dbReference>
<evidence type="ECO:0000313" key="7">
    <source>
        <dbReference type="Proteomes" id="UP000196005"/>
    </source>
</evidence>
<dbReference type="Pfam" id="PF07690">
    <property type="entry name" value="MFS_1"/>
    <property type="match status" value="1"/>
</dbReference>
<feature type="transmembrane region" description="Helical" evidence="4">
    <location>
        <begin position="12"/>
        <end position="33"/>
    </location>
</feature>
<evidence type="ECO:0000256" key="3">
    <source>
        <dbReference type="ARBA" id="ARBA00023136"/>
    </source>
</evidence>
<dbReference type="InterPro" id="IPR011701">
    <property type="entry name" value="MFS"/>
</dbReference>
<evidence type="ECO:0000256" key="2">
    <source>
        <dbReference type="ARBA" id="ARBA00022989"/>
    </source>
</evidence>
<feature type="transmembrane region" description="Helical" evidence="4">
    <location>
        <begin position="238"/>
        <end position="260"/>
    </location>
</feature>
<feature type="transmembrane region" description="Helical" evidence="4">
    <location>
        <begin position="85"/>
        <end position="104"/>
    </location>
</feature>
<dbReference type="Proteomes" id="UP000196005">
    <property type="component" value="Chromosome"/>
</dbReference>
<dbReference type="EMBL" id="CP021416">
    <property type="protein sequence ID" value="ARU48436.1"/>
    <property type="molecule type" value="Genomic_DNA"/>
</dbReference>
<evidence type="ECO:0000256" key="1">
    <source>
        <dbReference type="ARBA" id="ARBA00022692"/>
    </source>
</evidence>
<evidence type="ECO:0000259" key="5">
    <source>
        <dbReference type="PROSITE" id="PS50850"/>
    </source>
</evidence>
<organism evidence="6 7">
    <name type="scientific">Sulfurospirillum diekertiae</name>
    <dbReference type="NCBI Taxonomy" id="1854492"/>
    <lineage>
        <taxon>Bacteria</taxon>
        <taxon>Pseudomonadati</taxon>
        <taxon>Campylobacterota</taxon>
        <taxon>Epsilonproteobacteria</taxon>
        <taxon>Campylobacterales</taxon>
        <taxon>Sulfurospirillaceae</taxon>
        <taxon>Sulfurospirillum</taxon>
    </lineage>
</organism>
<dbReference type="AlphaFoldDB" id="A0A1Y0HLG9"/>
<dbReference type="PROSITE" id="PS50850">
    <property type="entry name" value="MFS"/>
    <property type="match status" value="1"/>
</dbReference>
<keyword evidence="7" id="KW-1185">Reference proteome</keyword>
<dbReference type="PANTHER" id="PTHR23518">
    <property type="entry name" value="C-METHYLTRANSFERASE"/>
    <property type="match status" value="1"/>
</dbReference>
<feature type="transmembrane region" description="Helical" evidence="4">
    <location>
        <begin position="210"/>
        <end position="232"/>
    </location>
</feature>
<keyword evidence="1 4" id="KW-0812">Transmembrane</keyword>
<keyword evidence="3 4" id="KW-0472">Membrane</keyword>
<dbReference type="RefSeq" id="WP_087438393.1">
    <property type="nucleotide sequence ID" value="NZ_CP021416.1"/>
</dbReference>
<dbReference type="InterPro" id="IPR036259">
    <property type="entry name" value="MFS_trans_sf"/>
</dbReference>
<dbReference type="InterPro" id="IPR020846">
    <property type="entry name" value="MFS_dom"/>
</dbReference>
<dbReference type="OrthoDB" id="9803985at2"/>
<feature type="transmembrane region" description="Helical" evidence="4">
    <location>
        <begin position="295"/>
        <end position="314"/>
    </location>
</feature>
<dbReference type="Gene3D" id="1.20.1250.20">
    <property type="entry name" value="MFS general substrate transporter like domains"/>
    <property type="match status" value="2"/>
</dbReference>
<feature type="transmembrane region" description="Helical" evidence="4">
    <location>
        <begin position="360"/>
        <end position="380"/>
    </location>
</feature>
<reference evidence="7" key="1">
    <citation type="submission" date="2017-05" db="EMBL/GenBank/DDBJ databases">
        <title>Dechlorination kinetics govern the competition between two new strains of the genus Sulfurospirillum.</title>
        <authorList>
            <person name="Buttet G.F."/>
            <person name="Murray A.M."/>
            <person name="Goris T."/>
            <person name="Burion M."/>
            <person name="Lin B."/>
            <person name="Rolle M."/>
            <person name="Maillard J."/>
        </authorList>
    </citation>
    <scope>NUCLEOTIDE SEQUENCE [LARGE SCALE GENOMIC DNA]</scope>
    <source>
        <strain evidence="7">SL2-1</strain>
    </source>
</reference>
<feature type="transmembrane region" description="Helical" evidence="4">
    <location>
        <begin position="139"/>
        <end position="160"/>
    </location>
</feature>
<dbReference type="KEGG" id="suls:Sdiek1_1272"/>
<evidence type="ECO:0000313" key="6">
    <source>
        <dbReference type="EMBL" id="ARU48436.1"/>
    </source>
</evidence>
<accession>A0A1Y0HLG9</accession>
<gene>
    <name evidence="6" type="ORF">Sdiek1_1272</name>
</gene>
<sequence>MENINKNIIALGVNSFFTDFATEMILPLLPLFLERFLHTTKSNIGMIEGFAELGVALLIAISGFLSDKLGHRKMLTIVGYGFSNLIKPLAYFASSALMVGIVRVGDRFGKGVRSAPRDALISAFSPAQRSGFIFGFHKMMDSAGAIAGSLSAFLFLHFYGESETTFRLVFALSFVPGMLALLILIVFVSDVRTPPIPFRSFRPFSLSKQFYTLVIFQVAFSLIAMNYSFMVLKSGDNGLALMMIPLAYTLYNFTQSLFAIPIGKLADRLGKPMMLSFMYASFGLSSWFMTWQSPIGAWIGFGCYGFFAGGFNALAKAIISDTTSKELKASAYGIYYGCVGTATFISLTMAGYIWDHYDAQTLFRIVTLGAFALAFILFYAKGIFNTKEQRP</sequence>
<feature type="transmembrane region" description="Helical" evidence="4">
    <location>
        <begin position="45"/>
        <end position="65"/>
    </location>
</feature>
<protein>
    <submittedName>
        <fullName evidence="6">Multidrug resistance protein MdtG</fullName>
    </submittedName>
</protein>
<keyword evidence="2 4" id="KW-1133">Transmembrane helix</keyword>
<evidence type="ECO:0000256" key="4">
    <source>
        <dbReference type="SAM" id="Phobius"/>
    </source>
</evidence>
<dbReference type="PANTHER" id="PTHR23518:SF2">
    <property type="entry name" value="MAJOR FACILITATOR SUPERFAMILY TRANSPORTER"/>
    <property type="match status" value="1"/>
</dbReference>
<dbReference type="SUPFAM" id="SSF103473">
    <property type="entry name" value="MFS general substrate transporter"/>
    <property type="match status" value="1"/>
</dbReference>
<proteinExistence type="predicted"/>
<feature type="transmembrane region" description="Helical" evidence="4">
    <location>
        <begin position="166"/>
        <end position="189"/>
    </location>
</feature>
<feature type="domain" description="Major facilitator superfamily (MFS) profile" evidence="5">
    <location>
        <begin position="7"/>
        <end position="387"/>
    </location>
</feature>
<name>A0A1Y0HLG9_9BACT</name>
<feature type="transmembrane region" description="Helical" evidence="4">
    <location>
        <begin position="334"/>
        <end position="354"/>
    </location>
</feature>
<dbReference type="GO" id="GO:0022857">
    <property type="term" value="F:transmembrane transporter activity"/>
    <property type="evidence" value="ECO:0007669"/>
    <property type="project" value="InterPro"/>
</dbReference>